<proteinExistence type="predicted"/>
<dbReference type="Pfam" id="PF00581">
    <property type="entry name" value="Rhodanese"/>
    <property type="match status" value="1"/>
</dbReference>
<sequence>MDQINYYASQLAYEMDAAELRGLLPADQHLALIDARHPEAYTLAHLPGAISLPARQLTPLSVGHLERERLYICYGDGAGCQAAQRAALKLVQLGYTVKTLAGGMDWWQRQGYPLEGLIAEPRLAMAH</sequence>
<dbReference type="PANTHER" id="PTHR43031">
    <property type="entry name" value="FAD-DEPENDENT OXIDOREDUCTASE"/>
    <property type="match status" value="1"/>
</dbReference>
<dbReference type="InterPro" id="IPR001307">
    <property type="entry name" value="Thiosulphate_STrfase_CS"/>
</dbReference>
<dbReference type="RefSeq" id="WP_284197942.1">
    <property type="nucleotide sequence ID" value="NZ_BSOG01000006.1"/>
</dbReference>
<gene>
    <name evidence="2" type="ORF">GCM10007907_36580</name>
</gene>
<evidence type="ECO:0000313" key="3">
    <source>
        <dbReference type="Proteomes" id="UP001156706"/>
    </source>
</evidence>
<organism evidence="2 3">
    <name type="scientific">Chitinimonas prasina</name>
    <dbReference type="NCBI Taxonomy" id="1434937"/>
    <lineage>
        <taxon>Bacteria</taxon>
        <taxon>Pseudomonadati</taxon>
        <taxon>Pseudomonadota</taxon>
        <taxon>Betaproteobacteria</taxon>
        <taxon>Neisseriales</taxon>
        <taxon>Chitinibacteraceae</taxon>
        <taxon>Chitinimonas</taxon>
    </lineage>
</organism>
<name>A0ABQ5YLL7_9NEIS</name>
<dbReference type="EMBL" id="BSOG01000006">
    <property type="protein sequence ID" value="GLR14868.1"/>
    <property type="molecule type" value="Genomic_DNA"/>
</dbReference>
<dbReference type="PROSITE" id="PS00380">
    <property type="entry name" value="RHODANESE_1"/>
    <property type="match status" value="1"/>
</dbReference>
<protein>
    <submittedName>
        <fullName evidence="2">Rhodanese</fullName>
    </submittedName>
</protein>
<dbReference type="Gene3D" id="3.40.250.10">
    <property type="entry name" value="Rhodanese-like domain"/>
    <property type="match status" value="1"/>
</dbReference>
<dbReference type="InterPro" id="IPR050229">
    <property type="entry name" value="GlpE_sulfurtransferase"/>
</dbReference>
<dbReference type="Proteomes" id="UP001156706">
    <property type="component" value="Unassembled WGS sequence"/>
</dbReference>
<dbReference type="InterPro" id="IPR036873">
    <property type="entry name" value="Rhodanese-like_dom_sf"/>
</dbReference>
<dbReference type="PANTHER" id="PTHR43031:SF1">
    <property type="entry name" value="PYRIDINE NUCLEOTIDE-DISULPHIDE OXIDOREDUCTASE"/>
    <property type="match status" value="1"/>
</dbReference>
<feature type="domain" description="Rhodanese" evidence="1">
    <location>
        <begin position="26"/>
        <end position="116"/>
    </location>
</feature>
<keyword evidence="3" id="KW-1185">Reference proteome</keyword>
<dbReference type="PROSITE" id="PS50206">
    <property type="entry name" value="RHODANESE_3"/>
    <property type="match status" value="1"/>
</dbReference>
<dbReference type="SMART" id="SM00450">
    <property type="entry name" value="RHOD"/>
    <property type="match status" value="1"/>
</dbReference>
<dbReference type="InterPro" id="IPR001763">
    <property type="entry name" value="Rhodanese-like_dom"/>
</dbReference>
<evidence type="ECO:0000259" key="1">
    <source>
        <dbReference type="PROSITE" id="PS50206"/>
    </source>
</evidence>
<evidence type="ECO:0000313" key="2">
    <source>
        <dbReference type="EMBL" id="GLR14868.1"/>
    </source>
</evidence>
<accession>A0ABQ5YLL7</accession>
<dbReference type="SUPFAM" id="SSF52821">
    <property type="entry name" value="Rhodanese/Cell cycle control phosphatase"/>
    <property type="match status" value="1"/>
</dbReference>
<reference evidence="3" key="1">
    <citation type="journal article" date="2019" name="Int. J. Syst. Evol. Microbiol.">
        <title>The Global Catalogue of Microorganisms (GCM) 10K type strain sequencing project: providing services to taxonomists for standard genome sequencing and annotation.</title>
        <authorList>
            <consortium name="The Broad Institute Genomics Platform"/>
            <consortium name="The Broad Institute Genome Sequencing Center for Infectious Disease"/>
            <person name="Wu L."/>
            <person name="Ma J."/>
        </authorList>
    </citation>
    <scope>NUCLEOTIDE SEQUENCE [LARGE SCALE GENOMIC DNA]</scope>
    <source>
        <strain evidence="3">NBRC 110044</strain>
    </source>
</reference>
<comment type="caution">
    <text evidence="2">The sequence shown here is derived from an EMBL/GenBank/DDBJ whole genome shotgun (WGS) entry which is preliminary data.</text>
</comment>